<dbReference type="Proteomes" id="UP001178508">
    <property type="component" value="Chromosome 19"/>
</dbReference>
<dbReference type="InterPro" id="IPR006703">
    <property type="entry name" value="G_AIG1"/>
</dbReference>
<evidence type="ECO:0000256" key="3">
    <source>
        <dbReference type="ARBA" id="ARBA00023134"/>
    </source>
</evidence>
<keyword evidence="4" id="KW-0812">Transmembrane</keyword>
<dbReference type="EMBL" id="OY660882">
    <property type="protein sequence ID" value="CAJ1080649.1"/>
    <property type="molecule type" value="Genomic_DNA"/>
</dbReference>
<keyword evidence="4" id="KW-0472">Membrane</keyword>
<gene>
    <name evidence="6" type="ORF">XNOV1_A019137</name>
</gene>
<feature type="transmembrane region" description="Helical" evidence="4">
    <location>
        <begin position="48"/>
        <end position="66"/>
    </location>
</feature>
<evidence type="ECO:0000259" key="5">
    <source>
        <dbReference type="PROSITE" id="PS51720"/>
    </source>
</evidence>
<evidence type="ECO:0000256" key="4">
    <source>
        <dbReference type="SAM" id="Phobius"/>
    </source>
</evidence>
<feature type="transmembrane region" description="Helical" evidence="4">
    <location>
        <begin position="16"/>
        <end position="36"/>
    </location>
</feature>
<name>A0AAV1H7A7_XYRNO</name>
<evidence type="ECO:0000256" key="1">
    <source>
        <dbReference type="ARBA" id="ARBA00008535"/>
    </source>
</evidence>
<keyword evidence="2" id="KW-0547">Nucleotide-binding</keyword>
<evidence type="ECO:0000313" key="6">
    <source>
        <dbReference type="EMBL" id="CAJ1080649.1"/>
    </source>
</evidence>
<evidence type="ECO:0000256" key="2">
    <source>
        <dbReference type="ARBA" id="ARBA00022741"/>
    </source>
</evidence>
<organism evidence="6 7">
    <name type="scientific">Xyrichtys novacula</name>
    <name type="common">Pearly razorfish</name>
    <name type="synonym">Hemipteronotus novacula</name>
    <dbReference type="NCBI Taxonomy" id="13765"/>
    <lineage>
        <taxon>Eukaryota</taxon>
        <taxon>Metazoa</taxon>
        <taxon>Chordata</taxon>
        <taxon>Craniata</taxon>
        <taxon>Vertebrata</taxon>
        <taxon>Euteleostomi</taxon>
        <taxon>Actinopterygii</taxon>
        <taxon>Neopterygii</taxon>
        <taxon>Teleostei</taxon>
        <taxon>Neoteleostei</taxon>
        <taxon>Acanthomorphata</taxon>
        <taxon>Eupercaria</taxon>
        <taxon>Labriformes</taxon>
        <taxon>Labridae</taxon>
        <taxon>Xyrichtys</taxon>
    </lineage>
</organism>
<dbReference type="PANTHER" id="PTHR10903">
    <property type="entry name" value="GTPASE, IMAP FAMILY MEMBER-RELATED"/>
    <property type="match status" value="1"/>
</dbReference>
<dbReference type="InterPro" id="IPR045058">
    <property type="entry name" value="GIMA/IAN/Toc"/>
</dbReference>
<evidence type="ECO:0000313" key="7">
    <source>
        <dbReference type="Proteomes" id="UP001178508"/>
    </source>
</evidence>
<keyword evidence="3" id="KW-0342">GTP-binding</keyword>
<protein>
    <submittedName>
        <fullName evidence="6">Immune-associated nucleotide-binding protein 13-like</fullName>
    </submittedName>
</protein>
<comment type="similarity">
    <text evidence="1">Belongs to the TRAFAC class TrmE-Era-EngA-EngB-Septin-like GTPase superfamily. AIG1/Toc34/Toc159-like paraseptin GTPase family. IAN subfamily.</text>
</comment>
<dbReference type="Gene3D" id="3.40.50.300">
    <property type="entry name" value="P-loop containing nucleotide triphosphate hydrolases"/>
    <property type="match status" value="1"/>
</dbReference>
<dbReference type="InterPro" id="IPR027417">
    <property type="entry name" value="P-loop_NTPase"/>
</dbReference>
<sequence length="349" mass="38929">MECQCENNSTDAAAGWWMNGSSTQMGAFTVVGYLLYRFSQTLPALIRWPIRLFCSVTGLSALWGWVGRLIGTLRVIQSLCKWLSRVWKFFVKCSSRLQWLANIIQKITGSSDDELMSKIDSNSDPGLRVILLGPTGGVQTPLMDTLLGNSDNKEPVEALMESTKRKKVIEGIEVTVINTPDILGSSLGNNERAREALRSLQLTSPGPHALLLVIQAPSSSTGINQEAARAVQASRELFGDEAVQYILPLLTHANNQSRKQSVEKLLDADAGSLRWALSLCNQRPELVDSRPDCTLEEQSVSRRKLVKRVMEMKMLKGHFVHELQRKEDQRREELLADMTSALARKLGYM</sequence>
<dbReference type="AlphaFoldDB" id="A0AAV1H7A7"/>
<feature type="domain" description="AIG1-type G" evidence="5">
    <location>
        <begin position="124"/>
        <end position="330"/>
    </location>
</feature>
<keyword evidence="7" id="KW-1185">Reference proteome</keyword>
<dbReference type="PROSITE" id="PS51720">
    <property type="entry name" value="G_AIG1"/>
    <property type="match status" value="1"/>
</dbReference>
<dbReference type="PANTHER" id="PTHR10903:SF184">
    <property type="entry name" value="GTP-BINDING PROTEIN A"/>
    <property type="match status" value="1"/>
</dbReference>
<dbReference type="GO" id="GO:0005525">
    <property type="term" value="F:GTP binding"/>
    <property type="evidence" value="ECO:0007669"/>
    <property type="project" value="UniProtKB-KW"/>
</dbReference>
<keyword evidence="4" id="KW-1133">Transmembrane helix</keyword>
<reference evidence="6" key="1">
    <citation type="submission" date="2023-08" db="EMBL/GenBank/DDBJ databases">
        <authorList>
            <person name="Alioto T."/>
            <person name="Alioto T."/>
            <person name="Gomez Garrido J."/>
        </authorList>
    </citation>
    <scope>NUCLEOTIDE SEQUENCE</scope>
</reference>
<dbReference type="Pfam" id="PF04548">
    <property type="entry name" value="AIG1"/>
    <property type="match status" value="1"/>
</dbReference>
<accession>A0AAV1H7A7</accession>
<proteinExistence type="inferred from homology"/>